<feature type="region of interest" description="Disordered" evidence="10">
    <location>
        <begin position="533"/>
        <end position="561"/>
    </location>
</feature>
<dbReference type="GO" id="GO:0003723">
    <property type="term" value="F:RNA binding"/>
    <property type="evidence" value="ECO:0007669"/>
    <property type="project" value="UniProtKB-UniRule"/>
</dbReference>
<dbReference type="GO" id="GO:0005524">
    <property type="term" value="F:ATP binding"/>
    <property type="evidence" value="ECO:0007669"/>
    <property type="project" value="UniProtKB-UniRule"/>
</dbReference>
<dbReference type="GO" id="GO:0003724">
    <property type="term" value="F:RNA helicase activity"/>
    <property type="evidence" value="ECO:0007669"/>
    <property type="project" value="UniProtKB-EC"/>
</dbReference>
<dbReference type="PROSITE" id="PS00039">
    <property type="entry name" value="DEAD_ATP_HELICASE"/>
    <property type="match status" value="1"/>
</dbReference>
<evidence type="ECO:0000259" key="11">
    <source>
        <dbReference type="PROSITE" id="PS51192"/>
    </source>
</evidence>
<dbReference type="SMART" id="SM01178">
    <property type="entry name" value="DUF4217"/>
    <property type="match status" value="1"/>
</dbReference>
<dbReference type="OrthoDB" id="7396459at2759"/>
<evidence type="ECO:0000256" key="4">
    <source>
        <dbReference type="ARBA" id="ARBA00022840"/>
    </source>
</evidence>
<evidence type="ECO:0000256" key="9">
    <source>
        <dbReference type="RuleBase" id="RU365068"/>
    </source>
</evidence>
<proteinExistence type="inferred from homology"/>
<gene>
    <name evidence="14" type="primary">LOC113404590</name>
</gene>
<feature type="compositionally biased region" description="Basic residues" evidence="10">
    <location>
        <begin position="539"/>
        <end position="550"/>
    </location>
</feature>
<dbReference type="Pfam" id="PF00271">
    <property type="entry name" value="Helicase_C"/>
    <property type="match status" value="1"/>
</dbReference>
<keyword evidence="13" id="KW-1185">Reference proteome</keyword>
<dbReference type="Pfam" id="PF13959">
    <property type="entry name" value="CTE_SPB4"/>
    <property type="match status" value="1"/>
</dbReference>
<dbReference type="EC" id="3.6.4.13" evidence="9"/>
<dbReference type="GeneID" id="113404590"/>
<evidence type="ECO:0000313" key="13">
    <source>
        <dbReference type="Proteomes" id="UP001652626"/>
    </source>
</evidence>
<dbReference type="CDD" id="cd18787">
    <property type="entry name" value="SF2_C_DEAD"/>
    <property type="match status" value="1"/>
</dbReference>
<name>A0A8B8IVX3_VANTA</name>
<keyword evidence="3 8" id="KW-0347">Helicase</keyword>
<feature type="domain" description="Helicase ATP-binding" evidence="11">
    <location>
        <begin position="37"/>
        <end position="222"/>
    </location>
</feature>
<keyword evidence="6" id="KW-0175">Coiled coil</keyword>
<dbReference type="Gene3D" id="3.40.50.300">
    <property type="entry name" value="P-loop containing nucleotide triphosphate hydrolases"/>
    <property type="match status" value="2"/>
</dbReference>
<evidence type="ECO:0000256" key="6">
    <source>
        <dbReference type="ARBA" id="ARBA00023054"/>
    </source>
</evidence>
<evidence type="ECO:0000256" key="2">
    <source>
        <dbReference type="ARBA" id="ARBA00022801"/>
    </source>
</evidence>
<keyword evidence="4 8" id="KW-0067">ATP-binding</keyword>
<dbReference type="InterPro" id="IPR011545">
    <property type="entry name" value="DEAD/DEAH_box_helicase_dom"/>
</dbReference>
<dbReference type="InterPro" id="IPR000629">
    <property type="entry name" value="RNA-helicase_DEAD-box_CS"/>
</dbReference>
<dbReference type="InterPro" id="IPR056330">
    <property type="entry name" value="CTT_SPB4"/>
</dbReference>
<organism evidence="13 14">
    <name type="scientific">Vanessa tameamea</name>
    <name type="common">Kamehameha butterfly</name>
    <dbReference type="NCBI Taxonomy" id="334116"/>
    <lineage>
        <taxon>Eukaryota</taxon>
        <taxon>Metazoa</taxon>
        <taxon>Ecdysozoa</taxon>
        <taxon>Arthropoda</taxon>
        <taxon>Hexapoda</taxon>
        <taxon>Insecta</taxon>
        <taxon>Pterygota</taxon>
        <taxon>Neoptera</taxon>
        <taxon>Endopterygota</taxon>
        <taxon>Lepidoptera</taxon>
        <taxon>Glossata</taxon>
        <taxon>Ditrysia</taxon>
        <taxon>Papilionoidea</taxon>
        <taxon>Nymphalidae</taxon>
        <taxon>Nymphalinae</taxon>
        <taxon>Vanessa</taxon>
    </lineage>
</organism>
<reference evidence="14" key="1">
    <citation type="submission" date="2025-08" db="UniProtKB">
        <authorList>
            <consortium name="RefSeq"/>
        </authorList>
    </citation>
    <scope>IDENTIFICATION</scope>
    <source>
        <tissue evidence="14">Whole body</tissue>
    </source>
</reference>
<comment type="domain">
    <text evidence="9">The Q motif is unique to and characteristic of the DEAD box family of RNA helicases and controls ATP binding and hydrolysis.</text>
</comment>
<evidence type="ECO:0000256" key="3">
    <source>
        <dbReference type="ARBA" id="ARBA00022806"/>
    </source>
</evidence>
<evidence type="ECO:0000256" key="7">
    <source>
        <dbReference type="ARBA" id="ARBA00038002"/>
    </source>
</evidence>
<dbReference type="InterPro" id="IPR001650">
    <property type="entry name" value="Helicase_C-like"/>
</dbReference>
<evidence type="ECO:0000256" key="8">
    <source>
        <dbReference type="RuleBase" id="RU000492"/>
    </source>
</evidence>
<dbReference type="PROSITE" id="PS51192">
    <property type="entry name" value="HELICASE_ATP_BIND_1"/>
    <property type="match status" value="1"/>
</dbReference>
<accession>A0A8B8IVX3</accession>
<keyword evidence="5 9" id="KW-0694">RNA-binding</keyword>
<dbReference type="Pfam" id="PF23681">
    <property type="entry name" value="CTT_SPB4"/>
    <property type="match status" value="1"/>
</dbReference>
<dbReference type="Pfam" id="PF00270">
    <property type="entry name" value="DEAD"/>
    <property type="match status" value="1"/>
</dbReference>
<evidence type="ECO:0000256" key="5">
    <source>
        <dbReference type="ARBA" id="ARBA00022884"/>
    </source>
</evidence>
<evidence type="ECO:0000313" key="14">
    <source>
        <dbReference type="RefSeq" id="XP_026501305.2"/>
    </source>
</evidence>
<protein>
    <recommendedName>
        <fullName evidence="9">ATP-dependent RNA helicase</fullName>
        <ecNumber evidence="9">3.6.4.13</ecNumber>
    </recommendedName>
</protein>
<comment type="catalytic activity">
    <reaction evidence="9">
        <text>ATP + H2O = ADP + phosphate + H(+)</text>
        <dbReference type="Rhea" id="RHEA:13065"/>
        <dbReference type="ChEBI" id="CHEBI:15377"/>
        <dbReference type="ChEBI" id="CHEBI:15378"/>
        <dbReference type="ChEBI" id="CHEBI:30616"/>
        <dbReference type="ChEBI" id="CHEBI:43474"/>
        <dbReference type="ChEBI" id="CHEBI:456216"/>
        <dbReference type="EC" id="3.6.4.13"/>
    </reaction>
</comment>
<sequence length="599" mass="68638">MVIKEWFKVTPALSPPVLNCINKQGFKTMTPIQAAVIPLILSCKDVVAEAVTGSGKTLAFVVPMLEMLLKREKEAPLRKDFVYAVVISPTRELATQIFRVIEEFQKEPELEHFTLSLLVGGRPIEVDAESMQKGAQIVVCTPGRFQDLLAERKYLNLPGRLKDLDFLVLDEADRLLDLGFSATLTTILQYLPRQRRTGLFSATQTKELQDLVRAGLRNPVLISVKEKSSISTPIALENYYIIVQPEDKFLFLLNFIRNREISKGLFFLPTCACVDYWADVLPALLPDLKIFFIHGKMKLKRNKILEKFRAAEKTILLCTDLMARGLDIPEVQWVLQWEPPSSPAALVHRAGRTARGGASGCSLLPLLPAEDAYVPFIRANQRVELVDWRSSTDEIKITQKLRDKVLSILHEQQMRDRAVLDKGQRAFVSHIRAYSKHECNLLLRLKELPLGHIATSYGLLKLPIMPEIKEEHKKQFVGPKDKIDYNSIPYKDKQKEASRLQKLEEYKNTGTWPSKKKKKMLKTQPWELAKQNKLENKEKRMKRKELKKKHKEEGKNVKKRKAVTQEELSELAADVALIKKLKKRKITKEQFDQAFDVDK</sequence>
<dbReference type="AlphaFoldDB" id="A0A8B8IVX3"/>
<dbReference type="OMA" id="AYKEHEC"/>
<dbReference type="CDD" id="cd17960">
    <property type="entry name" value="DEADc_DDX55"/>
    <property type="match status" value="1"/>
</dbReference>
<dbReference type="SMART" id="SM00487">
    <property type="entry name" value="DEXDc"/>
    <property type="match status" value="1"/>
</dbReference>
<dbReference type="PANTHER" id="PTHR24031">
    <property type="entry name" value="RNA HELICASE"/>
    <property type="match status" value="1"/>
</dbReference>
<comment type="similarity">
    <text evidence="7">Belongs to the DEAD box helicase family. DDX55/SPB4 subfamily.</text>
</comment>
<evidence type="ECO:0000256" key="1">
    <source>
        <dbReference type="ARBA" id="ARBA00022741"/>
    </source>
</evidence>
<dbReference type="PROSITE" id="PS51194">
    <property type="entry name" value="HELICASE_CTER"/>
    <property type="match status" value="1"/>
</dbReference>
<keyword evidence="1 8" id="KW-0547">Nucleotide-binding</keyword>
<dbReference type="SUPFAM" id="SSF52540">
    <property type="entry name" value="P-loop containing nucleoside triphosphate hydrolases"/>
    <property type="match status" value="2"/>
</dbReference>
<keyword evidence="2 8" id="KW-0378">Hydrolase</keyword>
<dbReference type="SMART" id="SM00490">
    <property type="entry name" value="HELICc"/>
    <property type="match status" value="1"/>
</dbReference>
<dbReference type="RefSeq" id="XP_026501305.2">
    <property type="nucleotide sequence ID" value="XM_026645520.2"/>
</dbReference>
<dbReference type="InterPro" id="IPR014001">
    <property type="entry name" value="Helicase_ATP-bd"/>
</dbReference>
<dbReference type="GO" id="GO:0016787">
    <property type="term" value="F:hydrolase activity"/>
    <property type="evidence" value="ECO:0007669"/>
    <property type="project" value="UniProtKB-KW"/>
</dbReference>
<dbReference type="InterPro" id="IPR027417">
    <property type="entry name" value="P-loop_NTPase"/>
</dbReference>
<feature type="domain" description="Helicase C-terminal" evidence="12">
    <location>
        <begin position="235"/>
        <end position="403"/>
    </location>
</feature>
<dbReference type="InterPro" id="IPR025313">
    <property type="entry name" value="SPB4-like_CTE"/>
</dbReference>
<evidence type="ECO:0000259" key="12">
    <source>
        <dbReference type="PROSITE" id="PS51194"/>
    </source>
</evidence>
<evidence type="ECO:0000256" key="10">
    <source>
        <dbReference type="SAM" id="MobiDB-lite"/>
    </source>
</evidence>
<dbReference type="Proteomes" id="UP001652626">
    <property type="component" value="Chromosome 21"/>
</dbReference>
<comment type="function">
    <text evidence="9">RNA helicase.</text>
</comment>